<feature type="domain" description="DUF6542" evidence="2">
    <location>
        <begin position="9"/>
        <end position="123"/>
    </location>
</feature>
<sequence>MQGHHPGRLVVRAATIGLVLVALASLPFGNRIGVVFDVAFVVVCVAAALWVRPSDFFTVGVLPPLLLAFVVVALAYLDRGAVARADDPLVQAVVSGLAHHSVALVTGYGLTLLVLALRQVAVRNGGALRPLQGRARSSSGVS</sequence>
<feature type="transmembrane region" description="Helical" evidence="1">
    <location>
        <begin position="9"/>
        <end position="26"/>
    </location>
</feature>
<gene>
    <name evidence="3" type="ORF">AVDCRST_MAG34-2453</name>
</gene>
<dbReference type="InterPro" id="IPR046672">
    <property type="entry name" value="DUF6542"/>
</dbReference>
<protein>
    <recommendedName>
        <fullName evidence="2">DUF6542 domain-containing protein</fullName>
    </recommendedName>
</protein>
<keyword evidence="1" id="KW-0812">Transmembrane</keyword>
<accession>A0A6J4MJA4</accession>
<dbReference type="AlphaFoldDB" id="A0A6J4MJA4"/>
<feature type="transmembrane region" description="Helical" evidence="1">
    <location>
        <begin position="32"/>
        <end position="51"/>
    </location>
</feature>
<dbReference type="Pfam" id="PF20177">
    <property type="entry name" value="DUF6542"/>
    <property type="match status" value="1"/>
</dbReference>
<name>A0A6J4MJA4_9ACTN</name>
<dbReference type="EMBL" id="CADCUI010000066">
    <property type="protein sequence ID" value="CAA9360915.1"/>
    <property type="molecule type" value="Genomic_DNA"/>
</dbReference>
<evidence type="ECO:0000259" key="2">
    <source>
        <dbReference type="Pfam" id="PF20177"/>
    </source>
</evidence>
<organism evidence="3">
    <name type="scientific">uncultured Nocardioidaceae bacterium</name>
    <dbReference type="NCBI Taxonomy" id="253824"/>
    <lineage>
        <taxon>Bacteria</taxon>
        <taxon>Bacillati</taxon>
        <taxon>Actinomycetota</taxon>
        <taxon>Actinomycetes</taxon>
        <taxon>Propionibacteriales</taxon>
        <taxon>Nocardioidaceae</taxon>
        <taxon>environmental samples</taxon>
    </lineage>
</organism>
<evidence type="ECO:0000256" key="1">
    <source>
        <dbReference type="SAM" id="Phobius"/>
    </source>
</evidence>
<evidence type="ECO:0000313" key="3">
    <source>
        <dbReference type="EMBL" id="CAA9360915.1"/>
    </source>
</evidence>
<keyword evidence="1" id="KW-0472">Membrane</keyword>
<feature type="transmembrane region" description="Helical" evidence="1">
    <location>
        <begin position="97"/>
        <end position="117"/>
    </location>
</feature>
<reference evidence="3" key="1">
    <citation type="submission" date="2020-02" db="EMBL/GenBank/DDBJ databases">
        <authorList>
            <person name="Meier V. D."/>
        </authorList>
    </citation>
    <scope>NUCLEOTIDE SEQUENCE</scope>
    <source>
        <strain evidence="3">AVDCRST_MAG34</strain>
    </source>
</reference>
<proteinExistence type="predicted"/>
<feature type="transmembrane region" description="Helical" evidence="1">
    <location>
        <begin position="56"/>
        <end position="77"/>
    </location>
</feature>
<keyword evidence="1" id="KW-1133">Transmembrane helix</keyword>